<dbReference type="AlphaFoldDB" id="A0A1W6MWQ8"/>
<dbReference type="KEGG" id="mbry:B1812_13625"/>
<evidence type="ECO:0000313" key="6">
    <source>
        <dbReference type="Proteomes" id="UP000193978"/>
    </source>
</evidence>
<dbReference type="InterPro" id="IPR020568">
    <property type="entry name" value="Ribosomal_Su5_D2-typ_SF"/>
</dbReference>
<keyword evidence="1" id="KW-0808">Transferase</keyword>
<dbReference type="NCBIfam" id="TIGR00144">
    <property type="entry name" value="beta_RFAP_syn"/>
    <property type="match status" value="1"/>
</dbReference>
<dbReference type="InterPro" id="IPR006204">
    <property type="entry name" value="GHMP_kinase_N_dom"/>
</dbReference>
<dbReference type="PANTHER" id="PTHR20861">
    <property type="entry name" value="HOMOSERINE/4-DIPHOSPHOCYTIDYL-2-C-METHYL-D-ERYTHRITOL KINASE"/>
    <property type="match status" value="1"/>
</dbReference>
<evidence type="ECO:0000256" key="1">
    <source>
        <dbReference type="ARBA" id="ARBA00022679"/>
    </source>
</evidence>
<name>A0A1W6MWQ8_9HYPH</name>
<evidence type="ECO:0000256" key="2">
    <source>
        <dbReference type="ARBA" id="ARBA00022777"/>
    </source>
</evidence>
<dbReference type="OrthoDB" id="1492801at2"/>
<dbReference type="SUPFAM" id="SSF54211">
    <property type="entry name" value="Ribosomal protein S5 domain 2-like"/>
    <property type="match status" value="1"/>
</dbReference>
<evidence type="ECO:0000259" key="3">
    <source>
        <dbReference type="Pfam" id="PF00288"/>
    </source>
</evidence>
<keyword evidence="6" id="KW-1185">Reference proteome</keyword>
<organism evidence="5 6">
    <name type="scientific">Methylocystis bryophila</name>
    <dbReference type="NCBI Taxonomy" id="655015"/>
    <lineage>
        <taxon>Bacteria</taxon>
        <taxon>Pseudomonadati</taxon>
        <taxon>Pseudomonadota</taxon>
        <taxon>Alphaproteobacteria</taxon>
        <taxon>Hyphomicrobiales</taxon>
        <taxon>Methylocystaceae</taxon>
        <taxon>Methylocystis</taxon>
    </lineage>
</organism>
<dbReference type="PANTHER" id="PTHR20861:SF6">
    <property type="entry name" value="BETA-RIBOFURANOSYLPHENOL 5'-PHOSPHATE SYNTHASE"/>
    <property type="match status" value="1"/>
</dbReference>
<dbReference type="Pfam" id="PF08544">
    <property type="entry name" value="GHMP_kinases_C"/>
    <property type="match status" value="1"/>
</dbReference>
<feature type="domain" description="GHMP kinase N-terminal" evidence="3">
    <location>
        <begin position="65"/>
        <end position="116"/>
    </location>
</feature>
<dbReference type="InterPro" id="IPR004422">
    <property type="entry name" value="RFAP_synthase"/>
</dbReference>
<dbReference type="GO" id="GO:0016301">
    <property type="term" value="F:kinase activity"/>
    <property type="evidence" value="ECO:0007669"/>
    <property type="project" value="UniProtKB-KW"/>
</dbReference>
<dbReference type="Gene3D" id="3.30.230.10">
    <property type="match status" value="1"/>
</dbReference>
<proteinExistence type="predicted"/>
<protein>
    <submittedName>
        <fullName evidence="5">GHMP kinase</fullName>
    </submittedName>
</protein>
<evidence type="ECO:0000313" key="5">
    <source>
        <dbReference type="EMBL" id="ARN81949.1"/>
    </source>
</evidence>
<keyword evidence="2 5" id="KW-0418">Kinase</keyword>
<sequence length="327" mass="33757">MPADRSVNEVRVAASARLHLGFLDLHGGLGRKFGGLGLAIDGPKTRLTLTRAEEVSVEGPEAPRAASLFEKARSAFAPGLKARLVIQEAIPAHAGLGSGTQLALAIAAGLRRLEDVVGDAASDAAAMGRGARSGLGAGLFEHGGFVVDGGRSDDGPTAPIVARLPFPPEWRVLLVSDSRAEGAHGEGEREAFARLPAFSESMAGELCRRVLMQALPALIERDLAGFGAAIAHIQQAVGDYFAPAQGGRRFLSPVVERTVAALVAQGAVGGGQTSWGPTGFAFAASEAEAERIVSRIRPLEAGLSVEVFRALDCGAKIDAVYARVASA</sequence>
<reference evidence="5 6" key="1">
    <citation type="submission" date="2017-02" db="EMBL/GenBank/DDBJ databases">
        <authorList>
            <person name="Peterson S.W."/>
        </authorList>
    </citation>
    <scope>NUCLEOTIDE SEQUENCE [LARGE SCALE GENOMIC DNA]</scope>
    <source>
        <strain evidence="5 6">S285</strain>
    </source>
</reference>
<dbReference type="Proteomes" id="UP000193978">
    <property type="component" value="Chromosome"/>
</dbReference>
<dbReference type="EMBL" id="CP019948">
    <property type="protein sequence ID" value="ARN81949.1"/>
    <property type="molecule type" value="Genomic_DNA"/>
</dbReference>
<dbReference type="InterPro" id="IPR014721">
    <property type="entry name" value="Ribsml_uS5_D2-typ_fold_subgr"/>
</dbReference>
<gene>
    <name evidence="5" type="ORF">B1812_13625</name>
</gene>
<dbReference type="RefSeq" id="WP_085772066.1">
    <property type="nucleotide sequence ID" value="NZ_AP027149.1"/>
</dbReference>
<dbReference type="InterPro" id="IPR013750">
    <property type="entry name" value="GHMP_kinase_C_dom"/>
</dbReference>
<feature type="domain" description="GHMP kinase C-terminal" evidence="4">
    <location>
        <begin position="214"/>
        <end position="296"/>
    </location>
</feature>
<accession>A0A1W6MWQ8</accession>
<dbReference type="PIRSF" id="PIRSF004884">
    <property type="entry name" value="Sugar_kin_arch"/>
    <property type="match status" value="1"/>
</dbReference>
<dbReference type="STRING" id="655015.B1812_13625"/>
<dbReference type="Pfam" id="PF00288">
    <property type="entry name" value="GHMP_kinases_N"/>
    <property type="match status" value="1"/>
</dbReference>
<evidence type="ECO:0000259" key="4">
    <source>
        <dbReference type="Pfam" id="PF08544"/>
    </source>
</evidence>
<dbReference type="GO" id="GO:0005524">
    <property type="term" value="F:ATP binding"/>
    <property type="evidence" value="ECO:0007669"/>
    <property type="project" value="InterPro"/>
</dbReference>